<evidence type="ECO:0000256" key="3">
    <source>
        <dbReference type="ARBA" id="ARBA00022801"/>
    </source>
</evidence>
<sequence>MNPFPEDLAASGSGCRHLGLPQPRRLASRESGHDSHASPPHLPLSFASHEPSNGDDGAAWATPPPCSLRDPAATLCHDDAEDANDDDDDPPLLHLELPWASPTTAPAECLAPCADSVELVSAATSLHMAFGECALEEPVQYGLTEIIEDALFLGAYRDTCSADDCAQRKIGAYLCVAREATPPRHALESGAPVLHLPLEDKAHERLADHIPTAIAFIDEQSRAGRPVALFCRKGRSRSVAIAAAYVKHRREMASMQAALTFVSGRYPRADPNFWFLQQLQDL</sequence>
<evidence type="ECO:0000256" key="1">
    <source>
        <dbReference type="ARBA" id="ARBA00008601"/>
    </source>
</evidence>
<name>A0A7S1QZI0_NEODS</name>
<feature type="region of interest" description="Disordered" evidence="5">
    <location>
        <begin position="78"/>
        <end position="97"/>
    </location>
</feature>
<reference evidence="7" key="1">
    <citation type="submission" date="2021-01" db="EMBL/GenBank/DDBJ databases">
        <authorList>
            <person name="Corre E."/>
            <person name="Pelletier E."/>
            <person name="Niang G."/>
            <person name="Scheremetjew M."/>
            <person name="Finn R."/>
            <person name="Kale V."/>
            <person name="Holt S."/>
            <person name="Cochrane G."/>
            <person name="Meng A."/>
            <person name="Brown T."/>
            <person name="Cohen L."/>
        </authorList>
    </citation>
    <scope>NUCLEOTIDE SEQUENCE</scope>
    <source>
        <strain evidence="7">CCAP 1951/1</strain>
    </source>
</reference>
<dbReference type="InterPro" id="IPR029021">
    <property type="entry name" value="Prot-tyrosine_phosphatase-like"/>
</dbReference>
<dbReference type="Gene3D" id="3.90.190.10">
    <property type="entry name" value="Protein tyrosine phosphatase superfamily"/>
    <property type="match status" value="1"/>
</dbReference>
<dbReference type="GO" id="GO:0043409">
    <property type="term" value="P:negative regulation of MAPK cascade"/>
    <property type="evidence" value="ECO:0007669"/>
    <property type="project" value="TreeGrafter"/>
</dbReference>
<evidence type="ECO:0000256" key="5">
    <source>
        <dbReference type="SAM" id="MobiDB-lite"/>
    </source>
</evidence>
<feature type="compositionally biased region" description="Basic and acidic residues" evidence="5">
    <location>
        <begin position="27"/>
        <end position="36"/>
    </location>
</feature>
<dbReference type="GO" id="GO:0008330">
    <property type="term" value="F:protein tyrosine/threonine phosphatase activity"/>
    <property type="evidence" value="ECO:0007669"/>
    <property type="project" value="TreeGrafter"/>
</dbReference>
<proteinExistence type="inferred from homology"/>
<feature type="domain" description="Tyrosine-protein phosphatase" evidence="6">
    <location>
        <begin position="142"/>
        <end position="282"/>
    </location>
</feature>
<dbReference type="CDD" id="cd14498">
    <property type="entry name" value="DSP"/>
    <property type="match status" value="1"/>
</dbReference>
<evidence type="ECO:0000256" key="4">
    <source>
        <dbReference type="ARBA" id="ARBA00022912"/>
    </source>
</evidence>
<dbReference type="SMART" id="SM00195">
    <property type="entry name" value="DSPc"/>
    <property type="match status" value="1"/>
</dbReference>
<dbReference type="GO" id="GO:0005737">
    <property type="term" value="C:cytoplasm"/>
    <property type="evidence" value="ECO:0007669"/>
    <property type="project" value="TreeGrafter"/>
</dbReference>
<comment type="similarity">
    <text evidence="1">Belongs to the protein-tyrosine phosphatase family. Non-receptor class dual specificity subfamily.</text>
</comment>
<organism evidence="7">
    <name type="scientific">Neobodo designis</name>
    <name type="common">Flagellated protozoan</name>
    <name type="synonym">Bodo designis</name>
    <dbReference type="NCBI Taxonomy" id="312471"/>
    <lineage>
        <taxon>Eukaryota</taxon>
        <taxon>Discoba</taxon>
        <taxon>Euglenozoa</taxon>
        <taxon>Kinetoplastea</taxon>
        <taxon>Metakinetoplastina</taxon>
        <taxon>Neobodonida</taxon>
        <taxon>Neobodo</taxon>
    </lineage>
</organism>
<dbReference type="InterPro" id="IPR000340">
    <property type="entry name" value="Dual-sp_phosphatase_cat-dom"/>
</dbReference>
<dbReference type="AlphaFoldDB" id="A0A7S1QZI0"/>
<gene>
    <name evidence="7" type="ORF">NDES1114_LOCUS33608</name>
</gene>
<dbReference type="EC" id="3.1.3.48" evidence="2"/>
<dbReference type="PANTHER" id="PTHR10159:SF519">
    <property type="entry name" value="DUAL SPECIFICITY PROTEIN PHOSPHATASE MPK3"/>
    <property type="match status" value="1"/>
</dbReference>
<dbReference type="GO" id="GO:0017017">
    <property type="term" value="F:MAP kinase tyrosine/serine/threonine phosphatase activity"/>
    <property type="evidence" value="ECO:0007669"/>
    <property type="project" value="TreeGrafter"/>
</dbReference>
<evidence type="ECO:0000259" key="6">
    <source>
        <dbReference type="PROSITE" id="PS50054"/>
    </source>
</evidence>
<dbReference type="PROSITE" id="PS50054">
    <property type="entry name" value="TYR_PHOSPHATASE_DUAL"/>
    <property type="match status" value="1"/>
</dbReference>
<evidence type="ECO:0000313" key="7">
    <source>
        <dbReference type="EMBL" id="CAD9152459.1"/>
    </source>
</evidence>
<keyword evidence="4" id="KW-0904">Protein phosphatase</keyword>
<dbReference type="GO" id="GO:0033550">
    <property type="term" value="F:MAP kinase tyrosine phosphatase activity"/>
    <property type="evidence" value="ECO:0007669"/>
    <property type="project" value="TreeGrafter"/>
</dbReference>
<dbReference type="InterPro" id="IPR020422">
    <property type="entry name" value="TYR_PHOSPHATASE_DUAL_dom"/>
</dbReference>
<evidence type="ECO:0000256" key="2">
    <source>
        <dbReference type="ARBA" id="ARBA00013064"/>
    </source>
</evidence>
<feature type="compositionally biased region" description="Acidic residues" evidence="5">
    <location>
        <begin position="79"/>
        <end position="90"/>
    </location>
</feature>
<dbReference type="PANTHER" id="PTHR10159">
    <property type="entry name" value="DUAL SPECIFICITY PROTEIN PHOSPHATASE"/>
    <property type="match status" value="1"/>
</dbReference>
<feature type="region of interest" description="Disordered" evidence="5">
    <location>
        <begin position="1"/>
        <end position="64"/>
    </location>
</feature>
<keyword evidence="3" id="KW-0378">Hydrolase</keyword>
<dbReference type="Pfam" id="PF00782">
    <property type="entry name" value="DSPc"/>
    <property type="match status" value="1"/>
</dbReference>
<accession>A0A7S1QZI0</accession>
<dbReference type="SUPFAM" id="SSF52799">
    <property type="entry name" value="(Phosphotyrosine protein) phosphatases II"/>
    <property type="match status" value="1"/>
</dbReference>
<protein>
    <recommendedName>
        <fullName evidence="2">protein-tyrosine-phosphatase</fullName>
        <ecNumber evidence="2">3.1.3.48</ecNumber>
    </recommendedName>
</protein>
<dbReference type="EMBL" id="HBGF01050202">
    <property type="protein sequence ID" value="CAD9152459.1"/>
    <property type="molecule type" value="Transcribed_RNA"/>
</dbReference>